<keyword evidence="3" id="KW-1185">Reference proteome</keyword>
<dbReference type="AlphaFoldDB" id="A0A8H7MK15"/>
<feature type="region of interest" description="Disordered" evidence="1">
    <location>
        <begin position="1"/>
        <end position="22"/>
    </location>
</feature>
<proteinExistence type="predicted"/>
<evidence type="ECO:0000313" key="2">
    <source>
        <dbReference type="EMBL" id="KAF9699564.1"/>
    </source>
</evidence>
<protein>
    <submittedName>
        <fullName evidence="2">Uncharacterized protein</fullName>
    </submittedName>
</protein>
<dbReference type="PANTHER" id="PTHR38790">
    <property type="entry name" value="2EXR DOMAIN-CONTAINING PROTEIN-RELATED"/>
    <property type="match status" value="1"/>
</dbReference>
<sequence>MLPQHVTMAEEENASTARNPEHSPLLGLPAEVRNMIYHYAIGNNIIAIIDYTCLRDSMQRAAVLLQVCRQLYHETLPLVLGINMLSGYGKRMAKVLRRLADSSHAGYIKNICIWLEVNSITIDSSKKNGEGGGVHLCRNLVSLVEVLRGLQALERVVIRCPGEWGADTNDAFKMKMERELHADRLARRIKVETRVEFEGWMLAVESGMG</sequence>
<evidence type="ECO:0000313" key="3">
    <source>
        <dbReference type="Proteomes" id="UP000651452"/>
    </source>
</evidence>
<reference evidence="2" key="2">
    <citation type="submission" date="2020-09" db="EMBL/GenBank/DDBJ databases">
        <title>Reference genome assembly for Australian Ascochyta lentis isolate Al4.</title>
        <authorList>
            <person name="Lee R.C."/>
            <person name="Farfan-Caceres L.M."/>
            <person name="Debler J.W."/>
            <person name="Williams A.H."/>
            <person name="Henares B.M."/>
        </authorList>
    </citation>
    <scope>NUCLEOTIDE SEQUENCE</scope>
    <source>
        <strain evidence="2">Al4</strain>
    </source>
</reference>
<dbReference type="PANTHER" id="PTHR38790:SF4">
    <property type="entry name" value="2EXR DOMAIN-CONTAINING PROTEIN"/>
    <property type="match status" value="1"/>
</dbReference>
<evidence type="ECO:0000256" key="1">
    <source>
        <dbReference type="SAM" id="MobiDB-lite"/>
    </source>
</evidence>
<gene>
    <name evidence="2" type="ORF">EKO04_002119</name>
</gene>
<dbReference type="Proteomes" id="UP000651452">
    <property type="component" value="Unassembled WGS sequence"/>
</dbReference>
<reference evidence="2" key="1">
    <citation type="submission" date="2018-12" db="EMBL/GenBank/DDBJ databases">
        <authorList>
            <person name="Syme R.A."/>
            <person name="Farfan-Caceres L."/>
            <person name="Lichtenzveig J."/>
        </authorList>
    </citation>
    <scope>NUCLEOTIDE SEQUENCE</scope>
    <source>
        <strain evidence="2">Al4</strain>
    </source>
</reference>
<organism evidence="2 3">
    <name type="scientific">Ascochyta lentis</name>
    <dbReference type="NCBI Taxonomy" id="205686"/>
    <lineage>
        <taxon>Eukaryota</taxon>
        <taxon>Fungi</taxon>
        <taxon>Dikarya</taxon>
        <taxon>Ascomycota</taxon>
        <taxon>Pezizomycotina</taxon>
        <taxon>Dothideomycetes</taxon>
        <taxon>Pleosporomycetidae</taxon>
        <taxon>Pleosporales</taxon>
        <taxon>Pleosporineae</taxon>
        <taxon>Didymellaceae</taxon>
        <taxon>Ascochyta</taxon>
    </lineage>
</organism>
<comment type="caution">
    <text evidence="2">The sequence shown here is derived from an EMBL/GenBank/DDBJ whole genome shotgun (WGS) entry which is preliminary data.</text>
</comment>
<name>A0A8H7MK15_9PLEO</name>
<dbReference type="EMBL" id="RZGK01000004">
    <property type="protein sequence ID" value="KAF9699564.1"/>
    <property type="molecule type" value="Genomic_DNA"/>
</dbReference>
<dbReference type="OrthoDB" id="5413827at2759"/>
<accession>A0A8H7MK15</accession>